<dbReference type="Proteomes" id="UP000003160">
    <property type="component" value="Unassembled WGS sequence"/>
</dbReference>
<comment type="caution">
    <text evidence="1">The sequence shown here is derived from an EMBL/GenBank/DDBJ whole genome shotgun (WGS) entry which is preliminary data.</text>
</comment>
<protein>
    <recommendedName>
        <fullName evidence="3">Phosphate-selective porin O and P</fullName>
    </recommendedName>
</protein>
<dbReference type="AlphaFoldDB" id="D1PUE8"/>
<evidence type="ECO:0000313" key="2">
    <source>
        <dbReference type="Proteomes" id="UP000003160"/>
    </source>
</evidence>
<dbReference type="EMBL" id="ACKS01000026">
    <property type="protein sequence ID" value="EFA44996.1"/>
    <property type="molecule type" value="Genomic_DNA"/>
</dbReference>
<dbReference type="eggNOG" id="COG3746">
    <property type="taxonomic scope" value="Bacteria"/>
</dbReference>
<proteinExistence type="predicted"/>
<keyword evidence="2" id="KW-1185">Reference proteome</keyword>
<dbReference type="SUPFAM" id="SSF56935">
    <property type="entry name" value="Porins"/>
    <property type="match status" value="1"/>
</dbReference>
<gene>
    <name evidence="1" type="ORF">HMPREF0645_0583</name>
</gene>
<name>D1PUE8_9BACT</name>
<evidence type="ECO:0008006" key="3">
    <source>
        <dbReference type="Google" id="ProtNLM"/>
    </source>
</evidence>
<reference evidence="1 2" key="1">
    <citation type="submission" date="2009-10" db="EMBL/GenBank/DDBJ databases">
        <authorList>
            <person name="Qin X."/>
            <person name="Bachman B."/>
            <person name="Battles P."/>
            <person name="Bell A."/>
            <person name="Bess C."/>
            <person name="Bickham C."/>
            <person name="Chaboub L."/>
            <person name="Chen D."/>
            <person name="Coyle M."/>
            <person name="Deiros D.R."/>
            <person name="Dinh H."/>
            <person name="Forbes L."/>
            <person name="Fowler G."/>
            <person name="Francisco L."/>
            <person name="Fu Q."/>
            <person name="Gubbala S."/>
            <person name="Hale W."/>
            <person name="Han Y."/>
            <person name="Hemphill L."/>
            <person name="Highlander S.K."/>
            <person name="Hirani K."/>
            <person name="Hogues M."/>
            <person name="Jackson L."/>
            <person name="Jakkamsetti A."/>
            <person name="Javaid M."/>
            <person name="Jiang H."/>
            <person name="Korchina V."/>
            <person name="Kovar C."/>
            <person name="Lara F."/>
            <person name="Lee S."/>
            <person name="Mata R."/>
            <person name="Mathew T."/>
            <person name="Moen C."/>
            <person name="Morales K."/>
            <person name="Munidasa M."/>
            <person name="Nazareth L."/>
            <person name="Ngo R."/>
            <person name="Nguyen L."/>
            <person name="Okwuonu G."/>
            <person name="Ongeri F."/>
            <person name="Patil S."/>
            <person name="Petrosino J."/>
            <person name="Pham C."/>
            <person name="Pham P."/>
            <person name="Pu L.-L."/>
            <person name="Puazo M."/>
            <person name="Raj R."/>
            <person name="Reid J."/>
            <person name="Rouhana J."/>
            <person name="Saada N."/>
            <person name="Shang Y."/>
            <person name="Simmons D."/>
            <person name="Thornton R."/>
            <person name="Warren J."/>
            <person name="Weissenberger G."/>
            <person name="Zhang J."/>
            <person name="Zhang L."/>
            <person name="Zhou C."/>
            <person name="Zhu D."/>
            <person name="Muzny D."/>
            <person name="Worley K."/>
            <person name="Gibbs R."/>
        </authorList>
    </citation>
    <scope>NUCLEOTIDE SEQUENCE [LARGE SCALE GENOMIC DNA]</scope>
    <source>
        <strain evidence="1 2">DSM 17361</strain>
    </source>
</reference>
<sequence length="415" mass="45950">MIAKDMINKIILSTILCSGVILSWGQSLNSETEKTLTDGILNLNLGGKDNHVRIGGYISAGGHFTEIKNDANSNGLNVDHAFFNVEGFFLHQKLGLFLQADFTEGYPLLDAYASYRPVDNLVLTFGQKQTFTNTRDMMLRDQSTANGEHSVMSKSFNNSGRELGFYAEYRMRSNTVGADFGIAVTSGDGKNSFGSTSADVDCGGLKYGGRVTIYPNGYFKRGNEYVFYDFARETSPKVAIGAAFSYNDGASNAVGEGHGDFRMYDKEGKLAYPDLRKFSADILLKWAGFTLLADYTNTTATKLQNLYTAASVASKLQPEEISQMLALGNGVDVQMGYITKNGWAFNTAYSYVKPEFAEVENSALRKNYAWDVGVAKYFCGNTLKLQLLGNYTHYRTVIMEPYKERSVKMNIQLLF</sequence>
<dbReference type="RefSeq" id="WP_007174931.1">
    <property type="nucleotide sequence ID" value="NZ_GG704782.1"/>
</dbReference>
<accession>D1PUE8</accession>
<organism evidence="1 2">
    <name type="scientific">Hallella bergensis DSM 17361</name>
    <dbReference type="NCBI Taxonomy" id="585502"/>
    <lineage>
        <taxon>Bacteria</taxon>
        <taxon>Pseudomonadati</taxon>
        <taxon>Bacteroidota</taxon>
        <taxon>Bacteroidia</taxon>
        <taxon>Bacteroidales</taxon>
        <taxon>Prevotellaceae</taxon>
        <taxon>Hallella</taxon>
    </lineage>
</organism>
<evidence type="ECO:0000313" key="1">
    <source>
        <dbReference type="EMBL" id="EFA44996.1"/>
    </source>
</evidence>
<dbReference type="HOGENOM" id="CLU_647006_0_0_10"/>